<name>A0A8H3DMP2_9AGAM</name>
<reference evidence="1" key="1">
    <citation type="submission" date="2021-01" db="EMBL/GenBank/DDBJ databases">
        <authorList>
            <person name="Kaushik A."/>
        </authorList>
    </citation>
    <scope>NUCLEOTIDE SEQUENCE</scope>
    <source>
        <strain evidence="1">Type strain: AG8-Rh-89/</strain>
    </source>
</reference>
<comment type="caution">
    <text evidence="1">The sequence shown here is derived from an EMBL/GenBank/DDBJ whole genome shotgun (WGS) entry which is preliminary data.</text>
</comment>
<evidence type="ECO:0000313" key="1">
    <source>
        <dbReference type="EMBL" id="CAE6534750.1"/>
    </source>
</evidence>
<dbReference type="AlphaFoldDB" id="A0A8H3DMP2"/>
<sequence length="134" mass="14700">MPSIKRLSLKSLPRSMHMEGSSVRSQLKPPTSLDSLYLGNCQLVFCDIVQLITLLRVQKLVIWGDSNINDSNCIPRLGERTPSPPANPLSLTKSTTIPTQDVANVYLTKDALASKLSQYVSVFTVMDKEPSVPG</sequence>
<evidence type="ECO:0000313" key="2">
    <source>
        <dbReference type="Proteomes" id="UP000663850"/>
    </source>
</evidence>
<gene>
    <name evidence="1" type="ORF">RDB_LOCUS137638</name>
</gene>
<dbReference type="Proteomes" id="UP000663850">
    <property type="component" value="Unassembled WGS sequence"/>
</dbReference>
<accession>A0A8H3DMP2</accession>
<protein>
    <submittedName>
        <fullName evidence="1">Uncharacterized protein</fullName>
    </submittedName>
</protein>
<proteinExistence type="predicted"/>
<organism evidence="1 2">
    <name type="scientific">Rhizoctonia solani</name>
    <dbReference type="NCBI Taxonomy" id="456999"/>
    <lineage>
        <taxon>Eukaryota</taxon>
        <taxon>Fungi</taxon>
        <taxon>Dikarya</taxon>
        <taxon>Basidiomycota</taxon>
        <taxon>Agaricomycotina</taxon>
        <taxon>Agaricomycetes</taxon>
        <taxon>Cantharellales</taxon>
        <taxon>Ceratobasidiaceae</taxon>
        <taxon>Rhizoctonia</taxon>
    </lineage>
</organism>
<dbReference type="EMBL" id="CAJMWZ010007237">
    <property type="protein sequence ID" value="CAE6534750.1"/>
    <property type="molecule type" value="Genomic_DNA"/>
</dbReference>